<feature type="domain" description="Rhodopsin" evidence="7">
    <location>
        <begin position="36"/>
        <end position="325"/>
    </location>
</feature>
<reference evidence="8" key="1">
    <citation type="submission" date="2022-12" db="EMBL/GenBank/DDBJ databases">
        <authorList>
            <person name="Petersen C."/>
        </authorList>
    </citation>
    <scope>NUCLEOTIDE SEQUENCE</scope>
    <source>
        <strain evidence="8">IBT 30728</strain>
    </source>
</reference>
<reference evidence="8" key="2">
    <citation type="journal article" date="2023" name="IMA Fungus">
        <title>Comparative genomic study of the Penicillium genus elucidates a diverse pangenome and 15 lateral gene transfer events.</title>
        <authorList>
            <person name="Petersen C."/>
            <person name="Sorensen T."/>
            <person name="Nielsen M.R."/>
            <person name="Sondergaard T.E."/>
            <person name="Sorensen J.L."/>
            <person name="Fitzpatrick D.A."/>
            <person name="Frisvad J.C."/>
            <person name="Nielsen K.L."/>
        </authorList>
    </citation>
    <scope>NUCLEOTIDE SEQUENCE</scope>
    <source>
        <strain evidence="8">IBT 30728</strain>
    </source>
</reference>
<dbReference type="InterPro" id="IPR052337">
    <property type="entry name" value="SAT4-like"/>
</dbReference>
<feature type="transmembrane region" description="Helical" evidence="6">
    <location>
        <begin position="132"/>
        <end position="159"/>
    </location>
</feature>
<comment type="subcellular location">
    <subcellularLocation>
        <location evidence="1">Membrane</location>
        <topology evidence="1">Multi-pass membrane protein</topology>
    </subcellularLocation>
</comment>
<dbReference type="InterPro" id="IPR049326">
    <property type="entry name" value="Rhodopsin_dom_fungi"/>
</dbReference>
<dbReference type="RefSeq" id="XP_056793678.1">
    <property type="nucleotide sequence ID" value="XM_056931647.1"/>
</dbReference>
<feature type="transmembrane region" description="Helical" evidence="6">
    <location>
        <begin position="51"/>
        <end position="71"/>
    </location>
</feature>
<dbReference type="PANTHER" id="PTHR33048:SF47">
    <property type="entry name" value="INTEGRAL MEMBRANE PROTEIN-RELATED"/>
    <property type="match status" value="1"/>
</dbReference>
<evidence type="ECO:0000259" key="7">
    <source>
        <dbReference type="Pfam" id="PF20684"/>
    </source>
</evidence>
<evidence type="ECO:0000256" key="5">
    <source>
        <dbReference type="ARBA" id="ARBA00038359"/>
    </source>
</evidence>
<gene>
    <name evidence="8" type="ORF">N7539_002044</name>
</gene>
<evidence type="ECO:0000313" key="8">
    <source>
        <dbReference type="EMBL" id="KAJ5493298.1"/>
    </source>
</evidence>
<feature type="transmembrane region" description="Helical" evidence="6">
    <location>
        <begin position="259"/>
        <end position="283"/>
    </location>
</feature>
<organism evidence="8 9">
    <name type="scientific">Penicillium diatomitis</name>
    <dbReference type="NCBI Taxonomy" id="2819901"/>
    <lineage>
        <taxon>Eukaryota</taxon>
        <taxon>Fungi</taxon>
        <taxon>Dikarya</taxon>
        <taxon>Ascomycota</taxon>
        <taxon>Pezizomycotina</taxon>
        <taxon>Eurotiomycetes</taxon>
        <taxon>Eurotiomycetidae</taxon>
        <taxon>Eurotiales</taxon>
        <taxon>Aspergillaceae</taxon>
        <taxon>Penicillium</taxon>
    </lineage>
</organism>
<proteinExistence type="inferred from homology"/>
<dbReference type="GeneID" id="81621896"/>
<keyword evidence="9" id="KW-1185">Reference proteome</keyword>
<accession>A0A9X0C0B7</accession>
<evidence type="ECO:0000256" key="1">
    <source>
        <dbReference type="ARBA" id="ARBA00004141"/>
    </source>
</evidence>
<evidence type="ECO:0000256" key="3">
    <source>
        <dbReference type="ARBA" id="ARBA00022989"/>
    </source>
</evidence>
<dbReference type="AlphaFoldDB" id="A0A9X0C0B7"/>
<evidence type="ECO:0000256" key="6">
    <source>
        <dbReference type="SAM" id="Phobius"/>
    </source>
</evidence>
<feature type="transmembrane region" description="Helical" evidence="6">
    <location>
        <begin position="20"/>
        <end position="39"/>
    </location>
</feature>
<keyword evidence="2 6" id="KW-0812">Transmembrane</keyword>
<dbReference type="Pfam" id="PF20684">
    <property type="entry name" value="Fung_rhodopsin"/>
    <property type="match status" value="1"/>
</dbReference>
<protein>
    <recommendedName>
        <fullName evidence="7">Rhodopsin domain-containing protein</fullName>
    </recommendedName>
</protein>
<sequence>MDLTPPPGIDLDASHQSGLRATYSTTFGLAVSAVALRLFCRLRVSKTRLWWDDYLICAALVRIPSIVSTLWRVCWMLTDAFTGVTNKIHFKTDNDCSCQAFATGNFIDMMIWIDRGVGTHIYRWGLPGVSHFYINLFVCEILYTLSVVFTKYSILLFFWRIFSSTNIRVPIYIIATITTAWGLGVDHLHTPPPRQILTTVFQCVPIQGLWDYSIKAHCGVNINSFFIGNAVPNIITDWSLLILPLPYVWKIHQTTIQKFALSAAFIMGGFICIISIVRLIVMLEAYKTPSVDVTWVFIGPSSWTAVETNLGILSACLPSLRPFLRLIGGSERKRLSDKDIHKLSNWYGRSYSSAKSGYRPHHDPDSQVDGIDVTTSVDIETYPRHLEHQPHY</sequence>
<name>A0A9X0C0B7_9EURO</name>
<dbReference type="Proteomes" id="UP001148312">
    <property type="component" value="Unassembled WGS sequence"/>
</dbReference>
<comment type="similarity">
    <text evidence="5">Belongs to the SAT4 family.</text>
</comment>
<evidence type="ECO:0000256" key="2">
    <source>
        <dbReference type="ARBA" id="ARBA00022692"/>
    </source>
</evidence>
<evidence type="ECO:0000313" key="9">
    <source>
        <dbReference type="Proteomes" id="UP001148312"/>
    </source>
</evidence>
<keyword evidence="3 6" id="KW-1133">Transmembrane helix</keyword>
<dbReference type="GO" id="GO:0016020">
    <property type="term" value="C:membrane"/>
    <property type="evidence" value="ECO:0007669"/>
    <property type="project" value="UniProtKB-SubCell"/>
</dbReference>
<dbReference type="PANTHER" id="PTHR33048">
    <property type="entry name" value="PTH11-LIKE INTEGRAL MEMBRANE PROTEIN (AFU_ORTHOLOGUE AFUA_5G11245)"/>
    <property type="match status" value="1"/>
</dbReference>
<evidence type="ECO:0000256" key="4">
    <source>
        <dbReference type="ARBA" id="ARBA00023136"/>
    </source>
</evidence>
<comment type="caution">
    <text evidence="8">The sequence shown here is derived from an EMBL/GenBank/DDBJ whole genome shotgun (WGS) entry which is preliminary data.</text>
</comment>
<dbReference type="EMBL" id="JAPWDQ010000002">
    <property type="protein sequence ID" value="KAJ5493298.1"/>
    <property type="molecule type" value="Genomic_DNA"/>
</dbReference>
<keyword evidence="4 6" id="KW-0472">Membrane</keyword>